<protein>
    <submittedName>
        <fullName evidence="4">6-phosphogluconolactonase</fullName>
        <ecNumber evidence="4">3.1.1.31</ecNumber>
    </submittedName>
</protein>
<evidence type="ECO:0000256" key="2">
    <source>
        <dbReference type="ARBA" id="ARBA00022526"/>
    </source>
</evidence>
<gene>
    <name evidence="4" type="ordered locus">Hbal_2614</name>
</gene>
<sequence>MIDFKCVKKQALHRYTTVLFGLICTVALSACAMLQNQAHQNFEYVYFGTRVSDENTGIYGAKLDHKTGVLMPLGIVADIERPTWLEFVPDSSVFYATASGGENGTGLIYGLKSDPNTGAVSIINKISSGGEDPTFIAPDVKREKLYIANFRDSVVSEITMNDDLSLQTVTGRQMQVGSGPHRRQDSAHAHAAVLDPSGQFVLSPDLGADKVFIYKLPENDGGLQAASRAEVTTPAGTGPRHLVFHPNGKFCYLVFELTAQVQVYSWNAQIGELIPIETQNTLSEGFEGFKSVSELAISKDGRFLYVTNRGENQLIVYNVSEQTGAISEIQRVSVGGKLPWHFAMNKSEEWLLIANFKSNSVTAFRRDDETGLVERMSGEIEIPQVANVAFRK</sequence>
<dbReference type="Pfam" id="PF10282">
    <property type="entry name" value="Lactonase"/>
    <property type="match status" value="1"/>
</dbReference>
<name>C6XPM4_HIRBI</name>
<dbReference type="PANTHER" id="PTHR30344:SF1">
    <property type="entry name" value="6-PHOSPHOGLUCONOLACTONASE"/>
    <property type="match status" value="1"/>
</dbReference>
<keyword evidence="2" id="KW-0119">Carbohydrate metabolism</keyword>
<keyword evidence="3" id="KW-1133">Transmembrane helix</keyword>
<dbReference type="PROSITE" id="PS51257">
    <property type="entry name" value="PROKAR_LIPOPROTEIN"/>
    <property type="match status" value="1"/>
</dbReference>
<keyword evidence="4" id="KW-0378">Hydrolase</keyword>
<evidence type="ECO:0000256" key="3">
    <source>
        <dbReference type="SAM" id="Phobius"/>
    </source>
</evidence>
<organism evidence="4 5">
    <name type="scientific">Hirschia baltica (strain ATCC 49814 / DSM 5838 / IFAM 1418)</name>
    <dbReference type="NCBI Taxonomy" id="582402"/>
    <lineage>
        <taxon>Bacteria</taxon>
        <taxon>Pseudomonadati</taxon>
        <taxon>Pseudomonadota</taxon>
        <taxon>Alphaproteobacteria</taxon>
        <taxon>Hyphomonadales</taxon>
        <taxon>Hyphomonadaceae</taxon>
        <taxon>Hirschia</taxon>
    </lineage>
</organism>
<dbReference type="eggNOG" id="COG2706">
    <property type="taxonomic scope" value="Bacteria"/>
</dbReference>
<accession>C6XPM4</accession>
<dbReference type="SUPFAM" id="SSF51004">
    <property type="entry name" value="C-terminal (heme d1) domain of cytochrome cd1-nitrite reductase"/>
    <property type="match status" value="1"/>
</dbReference>
<dbReference type="OrthoDB" id="9790815at2"/>
<dbReference type="RefSeq" id="WP_015828439.1">
    <property type="nucleotide sequence ID" value="NC_012982.1"/>
</dbReference>
<evidence type="ECO:0000313" key="4">
    <source>
        <dbReference type="EMBL" id="ACT60289.1"/>
    </source>
</evidence>
<dbReference type="PANTHER" id="PTHR30344">
    <property type="entry name" value="6-PHOSPHOGLUCONOLACTONASE-RELATED"/>
    <property type="match status" value="1"/>
</dbReference>
<reference evidence="5" key="1">
    <citation type="journal article" date="2011" name="J. Bacteriol.">
        <title>Genome sequences of eight morphologically diverse alphaproteobacteria.</title>
        <authorList>
            <consortium name="US DOE Joint Genome Institute"/>
            <person name="Brown P.J."/>
            <person name="Kysela D.T."/>
            <person name="Buechlein A."/>
            <person name="Hemmerich C."/>
            <person name="Brun Y.V."/>
        </authorList>
    </citation>
    <scope>NUCLEOTIDE SEQUENCE [LARGE SCALE GENOMIC DNA]</scope>
    <source>
        <strain evidence="5">ATCC 49814 / DSM 5838 / IFAM 1418</strain>
    </source>
</reference>
<proteinExistence type="inferred from homology"/>
<dbReference type="InterPro" id="IPR050282">
    <property type="entry name" value="Cycloisomerase_2"/>
</dbReference>
<dbReference type="HOGENOM" id="CLU_038716_3_0_5"/>
<dbReference type="InterPro" id="IPR015943">
    <property type="entry name" value="WD40/YVTN_repeat-like_dom_sf"/>
</dbReference>
<dbReference type="InterPro" id="IPR011048">
    <property type="entry name" value="Haem_d1_sf"/>
</dbReference>
<dbReference type="KEGG" id="hba:Hbal_2614"/>
<keyword evidence="3" id="KW-0812">Transmembrane</keyword>
<keyword evidence="2" id="KW-0313">Glucose metabolism</keyword>
<dbReference type="InterPro" id="IPR019405">
    <property type="entry name" value="Lactonase_7-beta_prop"/>
</dbReference>
<evidence type="ECO:0000256" key="1">
    <source>
        <dbReference type="ARBA" id="ARBA00005564"/>
    </source>
</evidence>
<feature type="transmembrane region" description="Helical" evidence="3">
    <location>
        <begin position="12"/>
        <end position="35"/>
    </location>
</feature>
<dbReference type="STRING" id="582402.Hbal_2614"/>
<evidence type="ECO:0000313" key="5">
    <source>
        <dbReference type="Proteomes" id="UP000002745"/>
    </source>
</evidence>
<keyword evidence="3" id="KW-0472">Membrane</keyword>
<dbReference type="EC" id="3.1.1.31" evidence="4"/>
<dbReference type="GO" id="GO:0006006">
    <property type="term" value="P:glucose metabolic process"/>
    <property type="evidence" value="ECO:0007669"/>
    <property type="project" value="UniProtKB-KW"/>
</dbReference>
<dbReference type="Gene3D" id="2.130.10.10">
    <property type="entry name" value="YVTN repeat-like/Quinoprotein amine dehydrogenase"/>
    <property type="match status" value="1"/>
</dbReference>
<dbReference type="AlphaFoldDB" id="C6XPM4"/>
<dbReference type="EMBL" id="CP001678">
    <property type="protein sequence ID" value="ACT60289.1"/>
    <property type="molecule type" value="Genomic_DNA"/>
</dbReference>
<dbReference type="GO" id="GO:0017057">
    <property type="term" value="F:6-phosphogluconolactonase activity"/>
    <property type="evidence" value="ECO:0007669"/>
    <property type="project" value="UniProtKB-EC"/>
</dbReference>
<keyword evidence="5" id="KW-1185">Reference proteome</keyword>
<dbReference type="Proteomes" id="UP000002745">
    <property type="component" value="Chromosome"/>
</dbReference>
<comment type="similarity">
    <text evidence="1">Belongs to the cycloisomerase 2 family.</text>
</comment>